<keyword evidence="5" id="KW-0520">NAD</keyword>
<dbReference type="RefSeq" id="WP_125127392.1">
    <property type="nucleotide sequence ID" value="NZ_RHJS01000002.1"/>
</dbReference>
<dbReference type="InterPro" id="IPR003148">
    <property type="entry name" value="RCK_N"/>
</dbReference>
<evidence type="ECO:0000256" key="6">
    <source>
        <dbReference type="ARBA" id="ARBA00023065"/>
    </source>
</evidence>
<feature type="domain" description="RCK C-terminal" evidence="8">
    <location>
        <begin position="372"/>
        <end position="452"/>
    </location>
</feature>
<dbReference type="InterPro" id="IPR036721">
    <property type="entry name" value="RCK_C_sf"/>
</dbReference>
<evidence type="ECO:0000259" key="8">
    <source>
        <dbReference type="PROSITE" id="PS51202"/>
    </source>
</evidence>
<evidence type="ECO:0000313" key="10">
    <source>
        <dbReference type="Proteomes" id="UP000274920"/>
    </source>
</evidence>
<dbReference type="InterPro" id="IPR050721">
    <property type="entry name" value="Trk_Ktr_HKT_K-transport"/>
</dbReference>
<dbReference type="Pfam" id="PF02080">
    <property type="entry name" value="TrkA_C"/>
    <property type="match status" value="2"/>
</dbReference>
<organism evidence="9 10">
    <name type="scientific">Schaedlerella arabinosiphila</name>
    <dbReference type="NCBI Taxonomy" id="2044587"/>
    <lineage>
        <taxon>Bacteria</taxon>
        <taxon>Bacillati</taxon>
        <taxon>Bacillota</taxon>
        <taxon>Clostridia</taxon>
        <taxon>Lachnospirales</taxon>
        <taxon>Lachnospiraceae</taxon>
        <taxon>Schaedlerella</taxon>
    </lineage>
</organism>
<gene>
    <name evidence="9" type="primary">trkA</name>
    <name evidence="9" type="ORF">EBB54_10750</name>
</gene>
<dbReference type="PROSITE" id="PS51201">
    <property type="entry name" value="RCK_N"/>
    <property type="match status" value="2"/>
</dbReference>
<dbReference type="PROSITE" id="PS51202">
    <property type="entry name" value="RCK_C"/>
    <property type="match status" value="2"/>
</dbReference>
<keyword evidence="4" id="KW-0630">Potassium</keyword>
<keyword evidence="2" id="KW-0813">Transport</keyword>
<dbReference type="InterPro" id="IPR036291">
    <property type="entry name" value="NAD(P)-bd_dom_sf"/>
</dbReference>
<evidence type="ECO:0000256" key="2">
    <source>
        <dbReference type="ARBA" id="ARBA00022448"/>
    </source>
</evidence>
<accession>A0A426DGG8</accession>
<dbReference type="Gene3D" id="3.30.70.1450">
    <property type="entry name" value="Regulator of K+ conductance, C-terminal domain"/>
    <property type="match status" value="2"/>
</dbReference>
<feature type="domain" description="RCK N-terminal" evidence="7">
    <location>
        <begin position="1"/>
        <end position="124"/>
    </location>
</feature>
<feature type="domain" description="RCK N-terminal" evidence="7">
    <location>
        <begin position="228"/>
        <end position="345"/>
    </location>
</feature>
<comment type="caution">
    <text evidence="9">The sequence shown here is derived from an EMBL/GenBank/DDBJ whole genome shotgun (WGS) entry which is preliminary data.</text>
</comment>
<evidence type="ECO:0000313" key="9">
    <source>
        <dbReference type="EMBL" id="RRK31792.1"/>
    </source>
</evidence>
<dbReference type="GO" id="GO:0015079">
    <property type="term" value="F:potassium ion transmembrane transporter activity"/>
    <property type="evidence" value="ECO:0007669"/>
    <property type="project" value="InterPro"/>
</dbReference>
<dbReference type="NCBIfam" id="NF007033">
    <property type="entry name" value="PRK09496.1-5"/>
    <property type="match status" value="1"/>
</dbReference>
<feature type="domain" description="RCK C-terminal" evidence="8">
    <location>
        <begin position="140"/>
        <end position="223"/>
    </location>
</feature>
<dbReference type="Gene3D" id="3.40.50.720">
    <property type="entry name" value="NAD(P)-binding Rossmann-like Domain"/>
    <property type="match status" value="2"/>
</dbReference>
<reference evidence="9" key="1">
    <citation type="submission" date="2018-10" db="EMBL/GenBank/DDBJ databases">
        <title>Schaedlerella arabinophila gen. nov. sp. nov., isolated from the mouse intestinal tract and comparative analysis with the genome of the closely related altered Schaedler flora strain ASF502.</title>
        <authorList>
            <person name="Miyake S."/>
            <person name="Soh M."/>
            <person name="Seedorf H."/>
        </authorList>
    </citation>
    <scope>NUCLEOTIDE SEQUENCE [LARGE SCALE GENOMIC DNA]</scope>
    <source>
        <strain evidence="9">DSM 106076</strain>
    </source>
</reference>
<dbReference type="PRINTS" id="PR00335">
    <property type="entry name" value="KUPTAKETRKA"/>
</dbReference>
<dbReference type="Pfam" id="PF02254">
    <property type="entry name" value="TrkA_N"/>
    <property type="match status" value="2"/>
</dbReference>
<keyword evidence="10" id="KW-1185">Reference proteome</keyword>
<dbReference type="NCBIfam" id="NF007039">
    <property type="entry name" value="PRK09496.3-2"/>
    <property type="match status" value="1"/>
</dbReference>
<evidence type="ECO:0000256" key="1">
    <source>
        <dbReference type="ARBA" id="ARBA00017378"/>
    </source>
</evidence>
<keyword evidence="6" id="KW-0406">Ion transport</keyword>
<evidence type="ECO:0000256" key="3">
    <source>
        <dbReference type="ARBA" id="ARBA00022538"/>
    </source>
</evidence>
<dbReference type="NCBIfam" id="NF007031">
    <property type="entry name" value="PRK09496.1-2"/>
    <property type="match status" value="1"/>
</dbReference>
<evidence type="ECO:0000259" key="7">
    <source>
        <dbReference type="PROSITE" id="PS51201"/>
    </source>
</evidence>
<dbReference type="Proteomes" id="UP000274920">
    <property type="component" value="Unassembled WGS sequence"/>
</dbReference>
<protein>
    <recommendedName>
        <fullName evidence="1">Trk system potassium uptake protein TrkA</fullName>
    </recommendedName>
</protein>
<sequence>MKIVIIGDGKVGYKLTRQLSAEDYDVVLIDNNEEKLMDAMNRMDIICVHGEGGNVEVQKSAGVPEADLVIACTSTDECNMLSCLIAKRIGALHTIARVRNPIYYRQIDILKEDLHLSMAVNPELTMAEEISRLVLFPNASKIETFVKGRVELIEFPVSEESKLQGMSLAEMYNRFQIKVLVCAAERGEDVVIPDGDYVVQAGDRLHVAASHKDISRFFKLLGYRKIKMKNVMICGGGKSSFYLALQLANIGMQVKIIEKNKEKSEGLCEMLPKATVICGDATNHDLLIEEGIQDADAFIALTGMDEENIIMSMFAKSQGVPKIILKVNEDQRVRMIEDFGLDSVVSAKTVTADAILSYVRARRNSQGSANVETMYQLVDERVEALEFIVKAETRYTDIPLKDLSLKPNNLIACIARKWKIIIPNGDDSIQVGDNVIVITMKKQIQDIEDILL</sequence>
<dbReference type="PANTHER" id="PTHR43833:SF5">
    <property type="entry name" value="TRK SYSTEM POTASSIUM UPTAKE PROTEIN TRKA"/>
    <property type="match status" value="1"/>
</dbReference>
<proteinExistence type="predicted"/>
<keyword evidence="3" id="KW-0633">Potassium transport</keyword>
<dbReference type="InterPro" id="IPR006037">
    <property type="entry name" value="RCK_C"/>
</dbReference>
<dbReference type="AlphaFoldDB" id="A0A426DGG8"/>
<dbReference type="InterPro" id="IPR006036">
    <property type="entry name" value="K_uptake_TrkA"/>
</dbReference>
<dbReference type="NCBIfam" id="NF007041">
    <property type="entry name" value="PRK09496.3-4"/>
    <property type="match status" value="1"/>
</dbReference>
<dbReference type="GO" id="GO:0005886">
    <property type="term" value="C:plasma membrane"/>
    <property type="evidence" value="ECO:0007669"/>
    <property type="project" value="InterPro"/>
</dbReference>
<dbReference type="SUPFAM" id="SSF51735">
    <property type="entry name" value="NAD(P)-binding Rossmann-fold domains"/>
    <property type="match status" value="2"/>
</dbReference>
<evidence type="ECO:0000256" key="4">
    <source>
        <dbReference type="ARBA" id="ARBA00022958"/>
    </source>
</evidence>
<name>A0A426DGG8_9FIRM</name>
<dbReference type="SUPFAM" id="SSF116726">
    <property type="entry name" value="TrkA C-terminal domain-like"/>
    <property type="match status" value="2"/>
</dbReference>
<dbReference type="EMBL" id="RHJS01000002">
    <property type="protein sequence ID" value="RRK31792.1"/>
    <property type="molecule type" value="Genomic_DNA"/>
</dbReference>
<evidence type="ECO:0000256" key="5">
    <source>
        <dbReference type="ARBA" id="ARBA00023027"/>
    </source>
</evidence>
<dbReference type="PANTHER" id="PTHR43833">
    <property type="entry name" value="POTASSIUM CHANNEL PROTEIN 2-RELATED-RELATED"/>
    <property type="match status" value="1"/>
</dbReference>